<dbReference type="RefSeq" id="WP_339123923.1">
    <property type="nucleotide sequence ID" value="NZ_BAABKS010000036.1"/>
</dbReference>
<dbReference type="SUPFAM" id="SSF51735">
    <property type="entry name" value="NAD(P)-binding Rossmann-fold domains"/>
    <property type="match status" value="1"/>
</dbReference>
<gene>
    <name evidence="1" type="ORF">ACFQ34_11955</name>
</gene>
<dbReference type="Gene3D" id="3.40.50.720">
    <property type="entry name" value="NAD(P)-binding Rossmann-like Domain"/>
    <property type="match status" value="1"/>
</dbReference>
<sequence length="52" mass="5507">MRPPSERPSTWFVTGTSRGLGLELAAQLLRRGDGANLDVTARTAATTDHLAA</sequence>
<reference evidence="2" key="1">
    <citation type="journal article" date="2019" name="Int. J. Syst. Evol. Microbiol.">
        <title>The Global Catalogue of Microorganisms (GCM) 10K type strain sequencing project: providing services to taxonomists for standard genome sequencing and annotation.</title>
        <authorList>
            <consortium name="The Broad Institute Genomics Platform"/>
            <consortium name="The Broad Institute Genome Sequencing Center for Infectious Disease"/>
            <person name="Wu L."/>
            <person name="Ma J."/>
        </authorList>
    </citation>
    <scope>NUCLEOTIDE SEQUENCE [LARGE SCALE GENOMIC DNA]</scope>
    <source>
        <strain evidence="2">CCUG 49018</strain>
    </source>
</reference>
<name>A0ABW3VH81_9PSEU</name>
<keyword evidence="2" id="KW-1185">Reference proteome</keyword>
<dbReference type="EMBL" id="JBHTMB010000100">
    <property type="protein sequence ID" value="MFD1234000.1"/>
    <property type="molecule type" value="Genomic_DNA"/>
</dbReference>
<evidence type="ECO:0008006" key="3">
    <source>
        <dbReference type="Google" id="ProtNLM"/>
    </source>
</evidence>
<comment type="caution">
    <text evidence="1">The sequence shown here is derived from an EMBL/GenBank/DDBJ whole genome shotgun (WGS) entry which is preliminary data.</text>
</comment>
<evidence type="ECO:0000313" key="2">
    <source>
        <dbReference type="Proteomes" id="UP001597182"/>
    </source>
</evidence>
<protein>
    <recommendedName>
        <fullName evidence="3">Short subunit dehydrogenase</fullName>
    </recommendedName>
</protein>
<proteinExistence type="predicted"/>
<evidence type="ECO:0000313" key="1">
    <source>
        <dbReference type="EMBL" id="MFD1234000.1"/>
    </source>
</evidence>
<dbReference type="Proteomes" id="UP001597182">
    <property type="component" value="Unassembled WGS sequence"/>
</dbReference>
<organism evidence="1 2">
    <name type="scientific">Pseudonocardia benzenivorans</name>
    <dbReference type="NCBI Taxonomy" id="228005"/>
    <lineage>
        <taxon>Bacteria</taxon>
        <taxon>Bacillati</taxon>
        <taxon>Actinomycetota</taxon>
        <taxon>Actinomycetes</taxon>
        <taxon>Pseudonocardiales</taxon>
        <taxon>Pseudonocardiaceae</taxon>
        <taxon>Pseudonocardia</taxon>
    </lineage>
</organism>
<dbReference type="InterPro" id="IPR036291">
    <property type="entry name" value="NAD(P)-bd_dom_sf"/>
</dbReference>
<accession>A0ABW3VH81</accession>